<protein>
    <recommendedName>
        <fullName evidence="1">CobE/GbiG C-terminal domain-containing protein</fullName>
    </recommendedName>
</protein>
<dbReference type="EMBL" id="PDEA01000001">
    <property type="protein sequence ID" value="PEH89514.1"/>
    <property type="molecule type" value="Genomic_DNA"/>
</dbReference>
<dbReference type="Gene3D" id="3.30.420.180">
    <property type="entry name" value="CobE/GbiG C-terminal domain"/>
    <property type="match status" value="1"/>
</dbReference>
<feature type="domain" description="CobE/GbiG C-terminal" evidence="1">
    <location>
        <begin position="22"/>
        <end position="152"/>
    </location>
</feature>
<dbReference type="AlphaFoldDB" id="A0A2A7UWA1"/>
<keyword evidence="3" id="KW-1185">Reference proteome</keyword>
<gene>
    <name evidence="2" type="ORF">CRM82_13690</name>
</gene>
<dbReference type="Proteomes" id="UP000220246">
    <property type="component" value="Unassembled WGS sequence"/>
</dbReference>
<evidence type="ECO:0000313" key="3">
    <source>
        <dbReference type="Proteomes" id="UP000220246"/>
    </source>
</evidence>
<proteinExistence type="predicted"/>
<dbReference type="STRING" id="1219032.GCA_001515545_00091"/>
<dbReference type="InterPro" id="IPR036518">
    <property type="entry name" value="CobE/GbiG_C_sf"/>
</dbReference>
<accession>A0A2A7UWA1</accession>
<reference evidence="3" key="1">
    <citation type="submission" date="2017-09" db="EMBL/GenBank/DDBJ databases">
        <title>FDA dAtabase for Regulatory Grade micrObial Sequences (FDA-ARGOS): Supporting development and validation of Infectious Disease Dx tests.</title>
        <authorList>
            <person name="Minogue T."/>
            <person name="Wolcott M."/>
            <person name="Wasieloski L."/>
            <person name="Aguilar W."/>
            <person name="Moore D."/>
            <person name="Tallon L."/>
            <person name="Sadzewicz L."/>
            <person name="Ott S."/>
            <person name="Zhao X."/>
            <person name="Nagaraj S."/>
            <person name="Vavikolanu K."/>
            <person name="Aluvathingal J."/>
            <person name="Nadendla S."/>
            <person name="Sichtig H."/>
        </authorList>
    </citation>
    <scope>NUCLEOTIDE SEQUENCE [LARGE SCALE GENOMIC DNA]</scope>
    <source>
        <strain evidence="3">FDAARGOS_394</strain>
    </source>
</reference>
<name>A0A2A7UWA1_COMTR</name>
<evidence type="ECO:0000259" key="1">
    <source>
        <dbReference type="Pfam" id="PF01890"/>
    </source>
</evidence>
<dbReference type="GO" id="GO:0009236">
    <property type="term" value="P:cobalamin biosynthetic process"/>
    <property type="evidence" value="ECO:0007669"/>
    <property type="project" value="InterPro"/>
</dbReference>
<dbReference type="SUPFAM" id="SSF159664">
    <property type="entry name" value="CobE/GbiG C-terminal domain-like"/>
    <property type="match status" value="1"/>
</dbReference>
<organism evidence="2 3">
    <name type="scientific">Comamonas terrigena</name>
    <dbReference type="NCBI Taxonomy" id="32013"/>
    <lineage>
        <taxon>Bacteria</taxon>
        <taxon>Pseudomonadati</taxon>
        <taxon>Pseudomonadota</taxon>
        <taxon>Betaproteobacteria</taxon>
        <taxon>Burkholderiales</taxon>
        <taxon>Comamonadaceae</taxon>
        <taxon>Comamonas</taxon>
    </lineage>
</organism>
<comment type="caution">
    <text evidence="2">The sequence shown here is derived from an EMBL/GenBank/DDBJ whole genome shotgun (WGS) entry which is preliminary data.</text>
</comment>
<dbReference type="InterPro" id="IPR002750">
    <property type="entry name" value="CobE/GbiG_C"/>
</dbReference>
<sequence length="167" mass="17672">MELPVTHAIHGAHVPLATHWFLGWGFMSEAQPQSFASCWEQVALPLPAQGICCAVLKTRLATPAWQALQRWMAGCWPQVQWLVVDAAEIAHITTPSVSQRVAQRFGTGSVSEALALHAAQTHAVPARGKAAAGGLLVPRLVSEDRCATLAIAAGCLSSPPFPTGVHS</sequence>
<evidence type="ECO:0000313" key="2">
    <source>
        <dbReference type="EMBL" id="PEH89514.1"/>
    </source>
</evidence>
<dbReference type="OrthoDB" id="8795463at2"/>
<dbReference type="Pfam" id="PF01890">
    <property type="entry name" value="CbiG_C"/>
    <property type="match status" value="1"/>
</dbReference>